<comment type="similarity">
    <text evidence="2">Belongs to the inositol monophosphatase superfamily.</text>
</comment>
<evidence type="ECO:0000256" key="8">
    <source>
        <dbReference type="ARBA" id="ARBA00040342"/>
    </source>
</evidence>
<comment type="catalytic activity">
    <reaction evidence="14">
        <text>3'-phosphoadenylyl sulfate + H2O = adenosine 5'-phosphosulfate + phosphate</text>
        <dbReference type="Rhea" id="RHEA:77639"/>
        <dbReference type="ChEBI" id="CHEBI:15377"/>
        <dbReference type="ChEBI" id="CHEBI:43474"/>
        <dbReference type="ChEBI" id="CHEBI:58243"/>
        <dbReference type="ChEBI" id="CHEBI:58339"/>
        <dbReference type="EC" id="3.1.3.7"/>
    </reaction>
    <physiologicalReaction direction="left-to-right" evidence="14">
        <dbReference type="Rhea" id="RHEA:77640"/>
    </physiologicalReaction>
</comment>
<dbReference type="PROSITE" id="PS00630">
    <property type="entry name" value="IMP_2"/>
    <property type="match status" value="1"/>
</dbReference>
<evidence type="ECO:0000256" key="14">
    <source>
        <dbReference type="ARBA" id="ARBA00044484"/>
    </source>
</evidence>
<dbReference type="Gene3D" id="3.40.190.80">
    <property type="match status" value="1"/>
</dbReference>
<evidence type="ECO:0000256" key="1">
    <source>
        <dbReference type="ARBA" id="ARBA00001946"/>
    </source>
</evidence>
<keyword evidence="7 18" id="KW-0460">Magnesium</keyword>
<name>A0A1B6E0N3_9HEMI</name>
<evidence type="ECO:0000256" key="16">
    <source>
        <dbReference type="ARBA" id="ARBA00044544"/>
    </source>
</evidence>
<dbReference type="EMBL" id="GEDC01005861">
    <property type="protein sequence ID" value="JAS31437.1"/>
    <property type="molecule type" value="Transcribed_RNA"/>
</dbReference>
<dbReference type="InterPro" id="IPR000760">
    <property type="entry name" value="Inositol_monophosphatase-like"/>
</dbReference>
<dbReference type="FunFam" id="3.40.190.80:FF:000006">
    <property type="entry name" value="Bisphosphate nucleotidase 1"/>
    <property type="match status" value="1"/>
</dbReference>
<feature type="binding site" evidence="18">
    <location>
        <position position="119"/>
    </location>
    <ligand>
        <name>Mg(2+)</name>
        <dbReference type="ChEBI" id="CHEBI:18420"/>
        <label>1</label>
        <note>catalytic</note>
    </ligand>
</feature>
<evidence type="ECO:0000256" key="3">
    <source>
        <dbReference type="ARBA" id="ARBA00012633"/>
    </source>
</evidence>
<sequence length="307" mass="33026">MAQSAPLLLRIVGASLTAASRAGKIVRDVMSKGDLGIIEKGKNDLQTEADRSAQQCIIGSLSKQFPNVTIIGEEGTSSCEVPSDWIVVDTDPDVLQYDCPVEYQYTSEKDVVVWVDPLDGTSEYTQGLLDHVTVLIGVAIQGKAVAGIIHQPYYNYKVAGVPLGRTLWGIIGIGTGDFKPMLPPKDKKIITTTRSHSTPVVQAALQALKPDEIIKVGGAGHKVLLLLEGKAHAYVFASAGCKRWDTCAPEAVLHAAGGKLTDFHGDFYNYDKNTPHENSKGVFATAIASDHDIYLKAIPNEIRNSLS</sequence>
<keyword evidence="4" id="KW-0452">Lithium</keyword>
<evidence type="ECO:0000256" key="17">
    <source>
        <dbReference type="ARBA" id="ARBA00044554"/>
    </source>
</evidence>
<dbReference type="InterPro" id="IPR020550">
    <property type="entry name" value="Inositol_monophosphatase_CS"/>
</dbReference>
<evidence type="ECO:0000256" key="2">
    <source>
        <dbReference type="ARBA" id="ARBA00009759"/>
    </source>
</evidence>
<evidence type="ECO:0000256" key="11">
    <source>
        <dbReference type="ARBA" id="ARBA00044466"/>
    </source>
</evidence>
<organism evidence="19">
    <name type="scientific">Clastoptera arizonana</name>
    <name type="common">Arizona spittle bug</name>
    <dbReference type="NCBI Taxonomy" id="38151"/>
    <lineage>
        <taxon>Eukaryota</taxon>
        <taxon>Metazoa</taxon>
        <taxon>Ecdysozoa</taxon>
        <taxon>Arthropoda</taxon>
        <taxon>Hexapoda</taxon>
        <taxon>Insecta</taxon>
        <taxon>Pterygota</taxon>
        <taxon>Neoptera</taxon>
        <taxon>Paraneoptera</taxon>
        <taxon>Hemiptera</taxon>
        <taxon>Auchenorrhyncha</taxon>
        <taxon>Cercopoidea</taxon>
        <taxon>Clastopteridae</taxon>
        <taxon>Clastoptera</taxon>
    </lineage>
</organism>
<dbReference type="AlphaFoldDB" id="A0A1B6E0N3"/>
<evidence type="ECO:0000256" key="18">
    <source>
        <dbReference type="PIRSR" id="PIRSR600760-2"/>
    </source>
</evidence>
<dbReference type="PANTHER" id="PTHR43028">
    <property type="entry name" value="3'(2'),5'-BISPHOSPHATE NUCLEOTIDASE 1"/>
    <property type="match status" value="1"/>
</dbReference>
<dbReference type="Pfam" id="PF00459">
    <property type="entry name" value="Inositol_P"/>
    <property type="match status" value="1"/>
</dbReference>
<evidence type="ECO:0000256" key="13">
    <source>
        <dbReference type="ARBA" id="ARBA00044479"/>
    </source>
</evidence>
<protein>
    <recommendedName>
        <fullName evidence="8">3'(2'),5'-bisphosphate nucleotidase 1</fullName>
        <ecNumber evidence="15">3.1.3.57</ecNumber>
        <ecNumber evidence="3">3.1.3.7</ecNumber>
    </recommendedName>
    <alternativeName>
        <fullName evidence="16">3'-phosphoadenosine 5'-phosphate phosphatase</fullName>
    </alternativeName>
    <alternativeName>
        <fullName evidence="9">Bisphosphate 3'-nucleotidase 1</fullName>
    </alternativeName>
    <alternativeName>
        <fullName evidence="17">Inositol-polyphosphate 1-phosphatase</fullName>
    </alternativeName>
</protein>
<dbReference type="PANTHER" id="PTHR43028:SF5">
    <property type="entry name" value="3'(2'),5'-BISPHOSPHATE NUCLEOTIDASE 1"/>
    <property type="match status" value="1"/>
</dbReference>
<evidence type="ECO:0000256" key="15">
    <source>
        <dbReference type="ARBA" id="ARBA00044519"/>
    </source>
</evidence>
<dbReference type="GO" id="GO:0004441">
    <property type="term" value="F:inositol-1,4-bisphosphate 1-phosphatase activity"/>
    <property type="evidence" value="ECO:0007669"/>
    <property type="project" value="UniProtKB-EC"/>
</dbReference>
<comment type="cofactor">
    <cofactor evidence="1 18">
        <name>Mg(2+)</name>
        <dbReference type="ChEBI" id="CHEBI:18420"/>
    </cofactor>
</comment>
<evidence type="ECO:0000256" key="7">
    <source>
        <dbReference type="ARBA" id="ARBA00022842"/>
    </source>
</evidence>
<reference evidence="19" key="1">
    <citation type="submission" date="2015-12" db="EMBL/GenBank/DDBJ databases">
        <title>De novo transcriptome assembly of four potential Pierce s Disease insect vectors from Arizona vineyards.</title>
        <authorList>
            <person name="Tassone E.E."/>
        </authorList>
    </citation>
    <scope>NUCLEOTIDE SEQUENCE</scope>
</reference>
<dbReference type="GO" id="GO:0046872">
    <property type="term" value="F:metal ion binding"/>
    <property type="evidence" value="ECO:0007669"/>
    <property type="project" value="UniProtKB-KW"/>
</dbReference>
<dbReference type="GO" id="GO:0008441">
    <property type="term" value="F:3'(2'),5'-bisphosphate nucleotidase activity"/>
    <property type="evidence" value="ECO:0007669"/>
    <property type="project" value="UniProtKB-EC"/>
</dbReference>
<dbReference type="EC" id="3.1.3.7" evidence="3"/>
<comment type="catalytic activity">
    <reaction evidence="13">
        <text>adenosine 3',5'-bisphosphate + H2O = AMP + phosphate</text>
        <dbReference type="Rhea" id="RHEA:10040"/>
        <dbReference type="ChEBI" id="CHEBI:15377"/>
        <dbReference type="ChEBI" id="CHEBI:43474"/>
        <dbReference type="ChEBI" id="CHEBI:58343"/>
        <dbReference type="ChEBI" id="CHEBI:456215"/>
        <dbReference type="EC" id="3.1.3.7"/>
    </reaction>
    <physiologicalReaction direction="left-to-right" evidence="13">
        <dbReference type="Rhea" id="RHEA:10041"/>
    </physiologicalReaction>
</comment>
<dbReference type="EC" id="3.1.3.57" evidence="15"/>
<dbReference type="GO" id="GO:0046854">
    <property type="term" value="P:phosphatidylinositol phosphate biosynthetic process"/>
    <property type="evidence" value="ECO:0007669"/>
    <property type="project" value="InterPro"/>
</dbReference>
<feature type="binding site" evidence="18">
    <location>
        <position position="116"/>
    </location>
    <ligand>
        <name>Mg(2+)</name>
        <dbReference type="ChEBI" id="CHEBI:18420"/>
        <label>1</label>
        <note>catalytic</note>
    </ligand>
</feature>
<comment type="catalytic activity">
    <reaction evidence="10">
        <text>1D-myo-inositol 1,3,4-trisphosphate + H2O = 1D-myo-inositol 3,4-bisphosphate + phosphate</text>
        <dbReference type="Rhea" id="RHEA:70319"/>
        <dbReference type="ChEBI" id="CHEBI:15377"/>
        <dbReference type="ChEBI" id="CHEBI:43474"/>
        <dbReference type="ChEBI" id="CHEBI:58414"/>
        <dbReference type="ChEBI" id="CHEBI:83241"/>
    </reaction>
    <physiologicalReaction direction="left-to-right" evidence="10">
        <dbReference type="Rhea" id="RHEA:70320"/>
    </physiologicalReaction>
</comment>
<proteinExistence type="inferred from homology"/>
<evidence type="ECO:0000256" key="4">
    <source>
        <dbReference type="ARBA" id="ARBA00022671"/>
    </source>
</evidence>
<dbReference type="InterPro" id="IPR050725">
    <property type="entry name" value="CysQ/Inositol_MonoPase"/>
</dbReference>
<dbReference type="Gene3D" id="3.30.540.10">
    <property type="entry name" value="Fructose-1,6-Bisphosphatase, subunit A, domain 1"/>
    <property type="match status" value="1"/>
</dbReference>
<evidence type="ECO:0000256" key="9">
    <source>
        <dbReference type="ARBA" id="ARBA00041815"/>
    </source>
</evidence>
<evidence type="ECO:0000256" key="12">
    <source>
        <dbReference type="ARBA" id="ARBA00044478"/>
    </source>
</evidence>
<dbReference type="PROSITE" id="PS00629">
    <property type="entry name" value="IMP_1"/>
    <property type="match status" value="1"/>
</dbReference>
<comment type="catalytic activity">
    <reaction evidence="12">
        <text>1D-myo-inositol 1,4-bisphosphate + H2O = 1D-myo-inositol 4-phosphate + phosphate</text>
        <dbReference type="Rhea" id="RHEA:15553"/>
        <dbReference type="ChEBI" id="CHEBI:15377"/>
        <dbReference type="ChEBI" id="CHEBI:43474"/>
        <dbReference type="ChEBI" id="CHEBI:58282"/>
        <dbReference type="ChEBI" id="CHEBI:58469"/>
        <dbReference type="EC" id="3.1.3.57"/>
    </reaction>
    <physiologicalReaction direction="left-to-right" evidence="12">
        <dbReference type="Rhea" id="RHEA:15554"/>
    </physiologicalReaction>
</comment>
<accession>A0A1B6E0N3</accession>
<dbReference type="FunFam" id="3.30.540.10:FF:000023">
    <property type="entry name" value="Protein CBR-TAG-231"/>
    <property type="match status" value="1"/>
</dbReference>
<evidence type="ECO:0000256" key="10">
    <source>
        <dbReference type="ARBA" id="ARBA00044465"/>
    </source>
</evidence>
<feature type="binding site" evidence="18">
    <location>
        <position position="245"/>
    </location>
    <ligand>
        <name>Mg(2+)</name>
        <dbReference type="ChEBI" id="CHEBI:18420"/>
        <label>1</label>
        <note>catalytic</note>
    </ligand>
</feature>
<evidence type="ECO:0000256" key="5">
    <source>
        <dbReference type="ARBA" id="ARBA00022723"/>
    </source>
</evidence>
<dbReference type="CDD" id="cd01640">
    <property type="entry name" value="IPPase"/>
    <property type="match status" value="1"/>
</dbReference>
<evidence type="ECO:0000256" key="6">
    <source>
        <dbReference type="ARBA" id="ARBA00022801"/>
    </source>
</evidence>
<feature type="binding site" evidence="18">
    <location>
        <position position="118"/>
    </location>
    <ligand>
        <name>Mg(2+)</name>
        <dbReference type="ChEBI" id="CHEBI:18420"/>
        <label>1</label>
        <note>catalytic</note>
    </ligand>
</feature>
<comment type="catalytic activity">
    <reaction evidence="11">
        <text>adenosine 2',5'-bisphosphate + H2O = AMP + phosphate</text>
        <dbReference type="Rhea" id="RHEA:77643"/>
        <dbReference type="ChEBI" id="CHEBI:15377"/>
        <dbReference type="ChEBI" id="CHEBI:43474"/>
        <dbReference type="ChEBI" id="CHEBI:194156"/>
        <dbReference type="ChEBI" id="CHEBI:456215"/>
        <dbReference type="EC" id="3.1.3.7"/>
    </reaction>
    <physiologicalReaction direction="left-to-right" evidence="11">
        <dbReference type="Rhea" id="RHEA:77644"/>
    </physiologicalReaction>
</comment>
<evidence type="ECO:0000313" key="19">
    <source>
        <dbReference type="EMBL" id="JAS31437.1"/>
    </source>
</evidence>
<dbReference type="SUPFAM" id="SSF56655">
    <property type="entry name" value="Carbohydrate phosphatase"/>
    <property type="match status" value="1"/>
</dbReference>
<feature type="binding site" evidence="18">
    <location>
        <position position="73"/>
    </location>
    <ligand>
        <name>Mg(2+)</name>
        <dbReference type="ChEBI" id="CHEBI:18420"/>
        <label>1</label>
        <note>catalytic</note>
    </ligand>
</feature>
<keyword evidence="6" id="KW-0378">Hydrolase</keyword>
<dbReference type="InterPro" id="IPR020583">
    <property type="entry name" value="Inositol_monoP_metal-BS"/>
</dbReference>
<keyword evidence="5 18" id="KW-0479">Metal-binding</keyword>
<gene>
    <name evidence="19" type="ORF">g.289</name>
</gene>